<organism evidence="3 4">
    <name type="scientific">Dreissena polymorpha</name>
    <name type="common">Zebra mussel</name>
    <name type="synonym">Mytilus polymorpha</name>
    <dbReference type="NCBI Taxonomy" id="45954"/>
    <lineage>
        <taxon>Eukaryota</taxon>
        <taxon>Metazoa</taxon>
        <taxon>Spiralia</taxon>
        <taxon>Lophotrochozoa</taxon>
        <taxon>Mollusca</taxon>
        <taxon>Bivalvia</taxon>
        <taxon>Autobranchia</taxon>
        <taxon>Heteroconchia</taxon>
        <taxon>Euheterodonta</taxon>
        <taxon>Imparidentia</taxon>
        <taxon>Neoheterodontei</taxon>
        <taxon>Myida</taxon>
        <taxon>Dreissenoidea</taxon>
        <taxon>Dreissenidae</taxon>
        <taxon>Dreissena</taxon>
    </lineage>
</organism>
<gene>
    <name evidence="3" type="ORF">DPMN_113477</name>
</gene>
<dbReference type="InterPro" id="IPR011011">
    <property type="entry name" value="Znf_FYVE_PHD"/>
</dbReference>
<proteinExistence type="predicted"/>
<evidence type="ECO:0000256" key="2">
    <source>
        <dbReference type="SAM" id="MobiDB-lite"/>
    </source>
</evidence>
<feature type="coiled-coil region" evidence="1">
    <location>
        <begin position="270"/>
        <end position="311"/>
    </location>
</feature>
<feature type="region of interest" description="Disordered" evidence="2">
    <location>
        <begin position="247"/>
        <end position="270"/>
    </location>
</feature>
<sequence length="532" mass="60196">MVGMTGRSLEDEESDEEETELCCPVCKQETAGTECVVCLFCGDWSHKTCLKGIDSNENEHICHYCKSMESHRKSDRLNQSDFSLSEYIVNNVTGTPHQETSLSNADDSIINFQNAQENEPLFPTEDDHTDSTPIQNEIDVTTPIFGIVTEHQAPPQDIVVEPMISKQMIDNNNMCIISESNIKSPATSLPHIRITEIVPNEVYSKIDESVRNHGPHESAKNEVTRTFSVNRKSSQMKVNENILGVNNETPAIGHNENNSNSAKVNTKPKKQTAKANLEQAQQQLAVCKARIQMLETENQNLQNTVVLLRHKSANRDHQRIPDYLQAPTATNIQNDSSNYNIPDNSVNLLNSHQNIIQMLDINDIKLQHHLETQNLKFQIQILELQKELIQFRSSEMQSNIYSQNNEQHSMAPHMCEEAQNPAGQQWVPQPYVLQPAPSIVPQPTSQYVPQPSIVPQPTTQYVPQLSVMYQKPVRYFQPPNFALPTKAPNQHMERPAIQLRAHTTHQAQSVPWLINAIQHAQRTSPIHRVCMA</sequence>
<protein>
    <recommendedName>
        <fullName evidence="5">Zinc finger PHD-type domain-containing protein</fullName>
    </recommendedName>
</protein>
<name>A0A9D4KHI4_DREPO</name>
<feature type="compositionally biased region" description="Polar residues" evidence="2">
    <location>
        <begin position="247"/>
        <end position="264"/>
    </location>
</feature>
<dbReference type="AlphaFoldDB" id="A0A9D4KHI4"/>
<evidence type="ECO:0000313" key="3">
    <source>
        <dbReference type="EMBL" id="KAH3840035.1"/>
    </source>
</evidence>
<accession>A0A9D4KHI4</accession>
<keyword evidence="4" id="KW-1185">Reference proteome</keyword>
<reference evidence="3" key="1">
    <citation type="journal article" date="2019" name="bioRxiv">
        <title>The Genome of the Zebra Mussel, Dreissena polymorpha: A Resource for Invasive Species Research.</title>
        <authorList>
            <person name="McCartney M.A."/>
            <person name="Auch B."/>
            <person name="Kono T."/>
            <person name="Mallez S."/>
            <person name="Zhang Y."/>
            <person name="Obille A."/>
            <person name="Becker A."/>
            <person name="Abrahante J.E."/>
            <person name="Garbe J."/>
            <person name="Badalamenti J.P."/>
            <person name="Herman A."/>
            <person name="Mangelson H."/>
            <person name="Liachko I."/>
            <person name="Sullivan S."/>
            <person name="Sone E.D."/>
            <person name="Koren S."/>
            <person name="Silverstein K.A.T."/>
            <person name="Beckman K.B."/>
            <person name="Gohl D.M."/>
        </authorList>
    </citation>
    <scope>NUCLEOTIDE SEQUENCE</scope>
    <source>
        <strain evidence="3">Duluth1</strain>
        <tissue evidence="3">Whole animal</tissue>
    </source>
</reference>
<dbReference type="EMBL" id="JAIWYP010000004">
    <property type="protein sequence ID" value="KAH3840035.1"/>
    <property type="molecule type" value="Genomic_DNA"/>
</dbReference>
<evidence type="ECO:0000313" key="4">
    <source>
        <dbReference type="Proteomes" id="UP000828390"/>
    </source>
</evidence>
<dbReference type="SUPFAM" id="SSF57903">
    <property type="entry name" value="FYVE/PHD zinc finger"/>
    <property type="match status" value="1"/>
</dbReference>
<evidence type="ECO:0000256" key="1">
    <source>
        <dbReference type="SAM" id="Coils"/>
    </source>
</evidence>
<comment type="caution">
    <text evidence="3">The sequence shown here is derived from an EMBL/GenBank/DDBJ whole genome shotgun (WGS) entry which is preliminary data.</text>
</comment>
<reference evidence="3" key="2">
    <citation type="submission" date="2020-11" db="EMBL/GenBank/DDBJ databases">
        <authorList>
            <person name="McCartney M.A."/>
            <person name="Auch B."/>
            <person name="Kono T."/>
            <person name="Mallez S."/>
            <person name="Becker A."/>
            <person name="Gohl D.M."/>
            <person name="Silverstein K.A.T."/>
            <person name="Koren S."/>
            <person name="Bechman K.B."/>
            <person name="Herman A."/>
            <person name="Abrahante J.E."/>
            <person name="Garbe J."/>
        </authorList>
    </citation>
    <scope>NUCLEOTIDE SEQUENCE</scope>
    <source>
        <strain evidence="3">Duluth1</strain>
        <tissue evidence="3">Whole animal</tissue>
    </source>
</reference>
<keyword evidence="1" id="KW-0175">Coiled coil</keyword>
<evidence type="ECO:0008006" key="5">
    <source>
        <dbReference type="Google" id="ProtNLM"/>
    </source>
</evidence>
<dbReference type="Proteomes" id="UP000828390">
    <property type="component" value="Unassembled WGS sequence"/>
</dbReference>